<name>A0A371RKC6_9PROT</name>
<protein>
    <recommendedName>
        <fullName evidence="1">J domain-containing protein</fullName>
    </recommendedName>
</protein>
<dbReference type="Proteomes" id="UP000264589">
    <property type="component" value="Unassembled WGS sequence"/>
</dbReference>
<dbReference type="CDD" id="cd06257">
    <property type="entry name" value="DnaJ"/>
    <property type="match status" value="1"/>
</dbReference>
<keyword evidence="3" id="KW-1185">Reference proteome</keyword>
<dbReference type="Pfam" id="PF20660">
    <property type="entry name" value="DUF6812"/>
    <property type="match status" value="1"/>
</dbReference>
<dbReference type="InterPro" id="IPR049210">
    <property type="entry name" value="DUF6812"/>
</dbReference>
<dbReference type="Gene3D" id="1.10.287.110">
    <property type="entry name" value="DnaJ domain"/>
    <property type="match status" value="1"/>
</dbReference>
<dbReference type="SUPFAM" id="SSF46565">
    <property type="entry name" value="Chaperone J-domain"/>
    <property type="match status" value="1"/>
</dbReference>
<dbReference type="AlphaFoldDB" id="A0A371RKC6"/>
<dbReference type="OrthoDB" id="7353246at2"/>
<evidence type="ECO:0000313" key="3">
    <source>
        <dbReference type="Proteomes" id="UP000264589"/>
    </source>
</evidence>
<accession>A0A371RKC6</accession>
<comment type="caution">
    <text evidence="2">The sequence shown here is derived from an EMBL/GenBank/DDBJ whole genome shotgun (WGS) entry which is preliminary data.</text>
</comment>
<sequence length="150" mass="17043">MFETTQLRRTREKIEASIRLSNGDTIEGFLFLAKQERVSDLLNDDRAFLPVETGHDTVVISKAQIAEVRIHETHDESGVTDPYEMLRVEPTASDAEVRSAWMARVKSCHPDRLASLNLDPEIVQAARRVSQRINAAYDQVIRQRKAERAA</sequence>
<dbReference type="Pfam" id="PF00226">
    <property type="entry name" value="DnaJ"/>
    <property type="match status" value="1"/>
</dbReference>
<evidence type="ECO:0000313" key="2">
    <source>
        <dbReference type="EMBL" id="RFB05912.1"/>
    </source>
</evidence>
<gene>
    <name evidence="2" type="ORF">DX908_11920</name>
</gene>
<feature type="domain" description="J" evidence="1">
    <location>
        <begin position="81"/>
        <end position="150"/>
    </location>
</feature>
<dbReference type="RefSeq" id="WP_116392544.1">
    <property type="nucleotide sequence ID" value="NZ_QUQO01000001.1"/>
</dbReference>
<dbReference type="InParanoid" id="A0A371RKC6"/>
<dbReference type="PROSITE" id="PS50076">
    <property type="entry name" value="DNAJ_2"/>
    <property type="match status" value="1"/>
</dbReference>
<dbReference type="SMART" id="SM00271">
    <property type="entry name" value="DnaJ"/>
    <property type="match status" value="1"/>
</dbReference>
<proteinExistence type="predicted"/>
<evidence type="ECO:0000259" key="1">
    <source>
        <dbReference type="PROSITE" id="PS50076"/>
    </source>
</evidence>
<dbReference type="InterPro" id="IPR036869">
    <property type="entry name" value="J_dom_sf"/>
</dbReference>
<reference evidence="2 3" key="1">
    <citation type="submission" date="2018-08" db="EMBL/GenBank/DDBJ databases">
        <title>Parvularcula sp. SM1705, isolated from surface water of the South Sea China.</title>
        <authorList>
            <person name="Sun L."/>
        </authorList>
    </citation>
    <scope>NUCLEOTIDE SEQUENCE [LARGE SCALE GENOMIC DNA]</scope>
    <source>
        <strain evidence="2 3">SM1705</strain>
    </source>
</reference>
<dbReference type="InterPro" id="IPR001623">
    <property type="entry name" value="DnaJ_domain"/>
</dbReference>
<organism evidence="2 3">
    <name type="scientific">Parvularcula marina</name>
    <dbReference type="NCBI Taxonomy" id="2292771"/>
    <lineage>
        <taxon>Bacteria</taxon>
        <taxon>Pseudomonadati</taxon>
        <taxon>Pseudomonadota</taxon>
        <taxon>Alphaproteobacteria</taxon>
        <taxon>Parvularculales</taxon>
        <taxon>Parvularculaceae</taxon>
        <taxon>Parvularcula</taxon>
    </lineage>
</organism>
<dbReference type="EMBL" id="QUQO01000001">
    <property type="protein sequence ID" value="RFB05912.1"/>
    <property type="molecule type" value="Genomic_DNA"/>
</dbReference>